<reference evidence="2" key="2">
    <citation type="submission" date="2025-09" db="UniProtKB">
        <authorList>
            <consortium name="Ensembl"/>
        </authorList>
    </citation>
    <scope>IDENTIFICATION</scope>
</reference>
<dbReference type="AlphaFoldDB" id="A0A8B9BKR7"/>
<evidence type="ECO:0000313" key="2">
    <source>
        <dbReference type="Ensembl" id="ENSABRP00000005860.1"/>
    </source>
</evidence>
<reference evidence="2" key="1">
    <citation type="submission" date="2025-08" db="UniProtKB">
        <authorList>
            <consortium name="Ensembl"/>
        </authorList>
    </citation>
    <scope>IDENTIFICATION</scope>
</reference>
<sequence length="61" mass="7107">KKEKKKGKEGRKEGKKQRTKKRKKKKRKKETSKTNPLVQYNCCFASIIPTFIKKKGPKGNS</sequence>
<proteinExistence type="predicted"/>
<name>A0A8B9BKR7_9AVES</name>
<dbReference type="Ensembl" id="ENSABRT00000008456.1">
    <property type="protein sequence ID" value="ENSABRP00000005860.1"/>
    <property type="gene ID" value="ENSABRG00000005462.1"/>
</dbReference>
<protein>
    <submittedName>
        <fullName evidence="2">Uncharacterized protein</fullName>
    </submittedName>
</protein>
<feature type="compositionally biased region" description="Basic residues" evidence="1">
    <location>
        <begin position="1"/>
        <end position="30"/>
    </location>
</feature>
<accession>A0A8B9BKR7</accession>
<organism evidence="2 3">
    <name type="scientific">Anser brachyrhynchus</name>
    <name type="common">Pink-footed goose</name>
    <dbReference type="NCBI Taxonomy" id="132585"/>
    <lineage>
        <taxon>Eukaryota</taxon>
        <taxon>Metazoa</taxon>
        <taxon>Chordata</taxon>
        <taxon>Craniata</taxon>
        <taxon>Vertebrata</taxon>
        <taxon>Euteleostomi</taxon>
        <taxon>Archelosauria</taxon>
        <taxon>Archosauria</taxon>
        <taxon>Dinosauria</taxon>
        <taxon>Saurischia</taxon>
        <taxon>Theropoda</taxon>
        <taxon>Coelurosauria</taxon>
        <taxon>Aves</taxon>
        <taxon>Neognathae</taxon>
        <taxon>Galloanserae</taxon>
        <taxon>Anseriformes</taxon>
        <taxon>Anatidae</taxon>
        <taxon>Anserinae</taxon>
        <taxon>Anser</taxon>
    </lineage>
</organism>
<dbReference type="Proteomes" id="UP000694426">
    <property type="component" value="Unplaced"/>
</dbReference>
<evidence type="ECO:0000313" key="3">
    <source>
        <dbReference type="Proteomes" id="UP000694426"/>
    </source>
</evidence>
<evidence type="ECO:0000256" key="1">
    <source>
        <dbReference type="SAM" id="MobiDB-lite"/>
    </source>
</evidence>
<keyword evidence="3" id="KW-1185">Reference proteome</keyword>
<feature type="region of interest" description="Disordered" evidence="1">
    <location>
        <begin position="1"/>
        <end position="36"/>
    </location>
</feature>